<reference evidence="3" key="1">
    <citation type="journal article" date="2019" name="Int. J. Syst. Evol. Microbiol.">
        <title>The Global Catalogue of Microorganisms (GCM) 10K type strain sequencing project: providing services to taxonomists for standard genome sequencing and annotation.</title>
        <authorList>
            <consortium name="The Broad Institute Genomics Platform"/>
            <consortium name="The Broad Institute Genome Sequencing Center for Infectious Disease"/>
            <person name="Wu L."/>
            <person name="Ma J."/>
        </authorList>
    </citation>
    <scope>NUCLEOTIDE SEQUENCE [LARGE SCALE GENOMIC DNA]</scope>
    <source>
        <strain evidence="3">CGMCC 1.10759</strain>
    </source>
</reference>
<comment type="caution">
    <text evidence="2">The sequence shown here is derived from an EMBL/GenBank/DDBJ whole genome shotgun (WGS) entry which is preliminary data.</text>
</comment>
<organism evidence="2 3">
    <name type="scientific">Steroidobacter flavus</name>
    <dbReference type="NCBI Taxonomy" id="1842136"/>
    <lineage>
        <taxon>Bacteria</taxon>
        <taxon>Pseudomonadati</taxon>
        <taxon>Pseudomonadota</taxon>
        <taxon>Gammaproteobacteria</taxon>
        <taxon>Steroidobacterales</taxon>
        <taxon>Steroidobacteraceae</taxon>
        <taxon>Steroidobacter</taxon>
    </lineage>
</organism>
<sequence>MSAATSGWIMVAGLLAASMLAAAEPQARPTMEPVAKLATVTARDGTGRPHAFEDAGNREFAVTYDAWQRVRSIEATQGPHINDIVGVDYTASGALISVRFRTGYAVFFDHRPNGTQVVRDSEGGALMRAGGTSQSIDGSMTESSLKLARTLAQFETLLAALGQSTR</sequence>
<dbReference type="Proteomes" id="UP001595904">
    <property type="component" value="Unassembled WGS sequence"/>
</dbReference>
<protein>
    <submittedName>
        <fullName evidence="2">Uncharacterized protein</fullName>
    </submittedName>
</protein>
<dbReference type="EMBL" id="JBHSDU010000015">
    <property type="protein sequence ID" value="MFC4313024.1"/>
    <property type="molecule type" value="Genomic_DNA"/>
</dbReference>
<dbReference type="RefSeq" id="WP_380602987.1">
    <property type="nucleotide sequence ID" value="NZ_JBHSDU010000015.1"/>
</dbReference>
<proteinExistence type="predicted"/>
<evidence type="ECO:0000256" key="1">
    <source>
        <dbReference type="SAM" id="SignalP"/>
    </source>
</evidence>
<keyword evidence="1" id="KW-0732">Signal</keyword>
<feature type="chain" id="PRO_5045259258" evidence="1">
    <location>
        <begin position="24"/>
        <end position="166"/>
    </location>
</feature>
<evidence type="ECO:0000313" key="2">
    <source>
        <dbReference type="EMBL" id="MFC4313024.1"/>
    </source>
</evidence>
<keyword evidence="3" id="KW-1185">Reference proteome</keyword>
<gene>
    <name evidence="2" type="ORF">ACFPN2_28330</name>
</gene>
<feature type="signal peptide" evidence="1">
    <location>
        <begin position="1"/>
        <end position="23"/>
    </location>
</feature>
<name>A0ABV8SZK0_9GAMM</name>
<evidence type="ECO:0000313" key="3">
    <source>
        <dbReference type="Proteomes" id="UP001595904"/>
    </source>
</evidence>
<accession>A0ABV8SZK0</accession>